<keyword evidence="3" id="KW-0732">Signal</keyword>
<feature type="compositionally biased region" description="Basic and acidic residues" evidence="1">
    <location>
        <begin position="390"/>
        <end position="425"/>
    </location>
</feature>
<dbReference type="AlphaFoldDB" id="A0A9D4GE10"/>
<feature type="region of interest" description="Disordered" evidence="1">
    <location>
        <begin position="367"/>
        <end position="471"/>
    </location>
</feature>
<dbReference type="InterPro" id="IPR007110">
    <property type="entry name" value="Ig-like_dom"/>
</dbReference>
<dbReference type="CDD" id="cd12087">
    <property type="entry name" value="TM_EGFR-like"/>
    <property type="match status" value="1"/>
</dbReference>
<reference evidence="5" key="1">
    <citation type="journal article" date="2019" name="bioRxiv">
        <title>The Genome of the Zebra Mussel, Dreissena polymorpha: A Resource for Invasive Species Research.</title>
        <authorList>
            <person name="McCartney M.A."/>
            <person name="Auch B."/>
            <person name="Kono T."/>
            <person name="Mallez S."/>
            <person name="Zhang Y."/>
            <person name="Obille A."/>
            <person name="Becker A."/>
            <person name="Abrahante J.E."/>
            <person name="Garbe J."/>
            <person name="Badalamenti J.P."/>
            <person name="Herman A."/>
            <person name="Mangelson H."/>
            <person name="Liachko I."/>
            <person name="Sullivan S."/>
            <person name="Sone E.D."/>
            <person name="Koren S."/>
            <person name="Silverstein K.A.T."/>
            <person name="Beckman K.B."/>
            <person name="Gohl D.M."/>
        </authorList>
    </citation>
    <scope>NUCLEOTIDE SEQUENCE</scope>
    <source>
        <strain evidence="5">Duluth1</strain>
        <tissue evidence="5">Whole animal</tissue>
    </source>
</reference>
<keyword evidence="6" id="KW-1185">Reference proteome</keyword>
<sequence>MKWIVLFSCVLSVLISRVYSQGLIIEFFRQTANNLTSPVNEVVVDSTSIDRLQIVCKINGISNIVKFNNIILNRVTSTGSQVPLVTMQTDVSTRPGYQTPYLYPGSGITGIQAVGSFSETDPTIGISIPFSSLSCSNADSYNCTMSYGYAAGPLDPLLPGRAEGTKNLTVSVQPNNVDLRAFNQSSSLPIQSPTGTVATNMAHFMIGQVVKLTCKANLGTRSNGLISWKKSNIVAGSDMANYIPNNNEREEGQVVANGCQFEKTDSIMYNMTDQDAIRTSNNPLQFQCYISIPGSSALLPETTMKNFFIKVYNVNEPTTGGLATAGSGDAGVIAGAVIGSLVGIVIIVLLVYFLWYRRRAAGDDYTTKEEQGASNPNLAPEPQYAQSTKKGHENRAMDERTDSSHRYANDSYDRKDRHDRSDRNGQRGVGRRNLALDDDDEDYHSRDGSPTMNHSTHMGIDPEHGGIGTGV</sequence>
<evidence type="ECO:0000256" key="3">
    <source>
        <dbReference type="SAM" id="SignalP"/>
    </source>
</evidence>
<reference evidence="5" key="2">
    <citation type="submission" date="2020-11" db="EMBL/GenBank/DDBJ databases">
        <authorList>
            <person name="McCartney M.A."/>
            <person name="Auch B."/>
            <person name="Kono T."/>
            <person name="Mallez S."/>
            <person name="Becker A."/>
            <person name="Gohl D.M."/>
            <person name="Silverstein K.A.T."/>
            <person name="Koren S."/>
            <person name="Bechman K.B."/>
            <person name="Herman A."/>
            <person name="Abrahante J.E."/>
            <person name="Garbe J."/>
        </authorList>
    </citation>
    <scope>NUCLEOTIDE SEQUENCE</scope>
    <source>
        <strain evidence="5">Duluth1</strain>
        <tissue evidence="5">Whole animal</tissue>
    </source>
</reference>
<feature type="signal peptide" evidence="3">
    <location>
        <begin position="1"/>
        <end position="20"/>
    </location>
</feature>
<evidence type="ECO:0000313" key="5">
    <source>
        <dbReference type="EMBL" id="KAH3815566.1"/>
    </source>
</evidence>
<feature type="transmembrane region" description="Helical" evidence="2">
    <location>
        <begin position="332"/>
        <end position="355"/>
    </location>
</feature>
<evidence type="ECO:0000313" key="6">
    <source>
        <dbReference type="Proteomes" id="UP000828390"/>
    </source>
</evidence>
<evidence type="ECO:0000256" key="1">
    <source>
        <dbReference type="SAM" id="MobiDB-lite"/>
    </source>
</evidence>
<feature type="chain" id="PRO_5038735155" description="Ig-like domain-containing protein" evidence="3">
    <location>
        <begin position="21"/>
        <end position="471"/>
    </location>
</feature>
<keyword evidence="2" id="KW-0812">Transmembrane</keyword>
<proteinExistence type="predicted"/>
<name>A0A9D4GE10_DREPO</name>
<dbReference type="PROSITE" id="PS50835">
    <property type="entry name" value="IG_LIKE"/>
    <property type="match status" value="1"/>
</dbReference>
<accession>A0A9D4GE10</accession>
<dbReference type="OrthoDB" id="6134708at2759"/>
<feature type="domain" description="Ig-like" evidence="4">
    <location>
        <begin position="193"/>
        <end position="305"/>
    </location>
</feature>
<dbReference type="EMBL" id="JAIWYP010000006">
    <property type="protein sequence ID" value="KAH3815566.1"/>
    <property type="molecule type" value="Genomic_DNA"/>
</dbReference>
<gene>
    <name evidence="5" type="ORF">DPMN_144094</name>
</gene>
<keyword evidence="2" id="KW-0472">Membrane</keyword>
<comment type="caution">
    <text evidence="5">The sequence shown here is derived from an EMBL/GenBank/DDBJ whole genome shotgun (WGS) entry which is preliminary data.</text>
</comment>
<keyword evidence="2" id="KW-1133">Transmembrane helix</keyword>
<protein>
    <recommendedName>
        <fullName evidence="4">Ig-like domain-containing protein</fullName>
    </recommendedName>
</protein>
<evidence type="ECO:0000259" key="4">
    <source>
        <dbReference type="PROSITE" id="PS50835"/>
    </source>
</evidence>
<evidence type="ECO:0000256" key="2">
    <source>
        <dbReference type="SAM" id="Phobius"/>
    </source>
</evidence>
<dbReference type="Proteomes" id="UP000828390">
    <property type="component" value="Unassembled WGS sequence"/>
</dbReference>
<organism evidence="5 6">
    <name type="scientific">Dreissena polymorpha</name>
    <name type="common">Zebra mussel</name>
    <name type="synonym">Mytilus polymorpha</name>
    <dbReference type="NCBI Taxonomy" id="45954"/>
    <lineage>
        <taxon>Eukaryota</taxon>
        <taxon>Metazoa</taxon>
        <taxon>Spiralia</taxon>
        <taxon>Lophotrochozoa</taxon>
        <taxon>Mollusca</taxon>
        <taxon>Bivalvia</taxon>
        <taxon>Autobranchia</taxon>
        <taxon>Heteroconchia</taxon>
        <taxon>Euheterodonta</taxon>
        <taxon>Imparidentia</taxon>
        <taxon>Neoheterodontei</taxon>
        <taxon>Myida</taxon>
        <taxon>Dreissenoidea</taxon>
        <taxon>Dreissenidae</taxon>
        <taxon>Dreissena</taxon>
    </lineage>
</organism>